<feature type="region of interest" description="Disordered" evidence="1">
    <location>
        <begin position="104"/>
        <end position="131"/>
    </location>
</feature>
<gene>
    <name evidence="2" type="ORF">EVB89_073</name>
</gene>
<evidence type="ECO:0000256" key="1">
    <source>
        <dbReference type="SAM" id="MobiDB-lite"/>
    </source>
</evidence>
<feature type="compositionally biased region" description="Pro residues" evidence="1">
    <location>
        <begin position="670"/>
        <end position="680"/>
    </location>
</feature>
<sequence>MAPLTWREVSAPNFSSVNQAQALVGDSISQASKILQSSIAAYGDQKTRENSANFMGQVLNGTPLDQIQGVDPAYLDPEAFNFALNKQKLDQANALGYARLGAKGGKGGKGSGGATSADAIPVAPGSSDGNYLTPENQIIPGVVTNAGTNPATTKGKTQIIPNAPTVSAPAVVAPEAQTPTPIENFSPMPAGGPLRGDQTSQVSPEQPSATQLFDNTVSSFGAPLASDGISLAPTPGALRGAVVKGNDGNAQIFPEQTQDAVNRRAAAFAGDPTGALLAAATNKRNQNTATTTNALTESDNLIKTAIQGQEYRSADRKEQQEVRKLNQDTDARIGVTDIIANSLDKASAMSQIPTNLSPEEFAAWKAQIDLADKNGQWNLGDPNRPNVVNGVVVPPGNNPVVQRENVIASMTSTPEGAKKVAEETSTPEGAAKFQAAIDKAIAANTSAGIGMEDVEAQHKEDIRLYNRDRGADPDISALSDLAKGLEGTNSSIEAATKIKKSPGFETSGVTINDLAAVIERTRADAKVSPDVAAAMVLNSLRGAQFGDGLLGLVYNQAELSYDADKLEYYKSLARDPITGKPRDQFIHDITNLEKSDKQRDNLDASYQAMVKATNQYNSDVAQSTLGGGKAQNLVKLSKAAMDAATKQYYDTRAKFVAPNGVTRQNSGEVAPPPLAKPPLAPYQGPRQGTVNQSNADELLRNAINAELSIPALDNTKRLGVR</sequence>
<evidence type="ECO:0000313" key="3">
    <source>
        <dbReference type="Proteomes" id="UP000617684"/>
    </source>
</evidence>
<proteinExistence type="predicted"/>
<dbReference type="Proteomes" id="UP000617684">
    <property type="component" value="Segment"/>
</dbReference>
<organism evidence="2 3">
    <name type="scientific">Rhizobium phage RHph_N38</name>
    <dbReference type="NCBI Taxonomy" id="2509750"/>
    <lineage>
        <taxon>Viruses</taxon>
        <taxon>Duplodnaviria</taxon>
        <taxon>Heunggongvirae</taxon>
        <taxon>Uroviricota</taxon>
        <taxon>Caudoviricetes</taxon>
        <taxon>Schitoviridae</taxon>
        <taxon>Demetervirinae</taxon>
        <taxon>Cyamitesvirus</taxon>
        <taxon>Cyamitesvirus N38</taxon>
    </lineage>
</organism>
<evidence type="ECO:0000313" key="2">
    <source>
        <dbReference type="EMBL" id="QIG70536.1"/>
    </source>
</evidence>
<accession>A0A7S5UVN4</accession>
<dbReference type="EMBL" id="MN988517">
    <property type="protein sequence ID" value="QIG70536.1"/>
    <property type="molecule type" value="Genomic_DNA"/>
</dbReference>
<keyword evidence="3" id="KW-1185">Reference proteome</keyword>
<protein>
    <submittedName>
        <fullName evidence="2">Uncharacterized protein</fullName>
    </submittedName>
</protein>
<feature type="region of interest" description="Disordered" evidence="1">
    <location>
        <begin position="659"/>
        <end position="690"/>
    </location>
</feature>
<reference evidence="2" key="1">
    <citation type="submission" date="2020-01" db="EMBL/GenBank/DDBJ databases">
        <title>Patterns of diversity and host range of bacteriophage communities associated with bean-nodulatin bacteria.</title>
        <authorList>
            <person name="Vann Cauwenberghe J."/>
            <person name="Santamaria R.I."/>
            <person name="Bustos P."/>
            <person name="Juarez S."/>
            <person name="Gonzalez V."/>
        </authorList>
    </citation>
    <scope>NUCLEOTIDE SEQUENCE</scope>
</reference>
<feature type="compositionally biased region" description="Gly residues" evidence="1">
    <location>
        <begin position="104"/>
        <end position="113"/>
    </location>
</feature>
<name>A0A7S5UVN4_9CAUD</name>